<protein>
    <recommendedName>
        <fullName evidence="3">NAD-dependent epimerase/dehydratase domain-containing protein</fullName>
    </recommendedName>
</protein>
<proteinExistence type="predicted"/>
<dbReference type="GO" id="GO:0005996">
    <property type="term" value="P:monosaccharide metabolic process"/>
    <property type="evidence" value="ECO:0007669"/>
    <property type="project" value="TreeGrafter"/>
</dbReference>
<dbReference type="EMBL" id="JAAALK010000079">
    <property type="protein sequence ID" value="KAG8100308.1"/>
    <property type="molecule type" value="Genomic_DNA"/>
</dbReference>
<dbReference type="GO" id="GO:0003978">
    <property type="term" value="F:UDP-glucose 4-epimerase activity"/>
    <property type="evidence" value="ECO:0007669"/>
    <property type="project" value="TreeGrafter"/>
</dbReference>
<reference evidence="1" key="1">
    <citation type="journal article" date="2021" name="bioRxiv">
        <title>Whole Genome Assembly and Annotation of Northern Wild Rice, Zizania palustris L., Supports a Whole Genome Duplication in the Zizania Genus.</title>
        <authorList>
            <person name="Haas M."/>
            <person name="Kono T."/>
            <person name="Macchietto M."/>
            <person name="Millas R."/>
            <person name="McGilp L."/>
            <person name="Shao M."/>
            <person name="Duquette J."/>
            <person name="Hirsch C.N."/>
            <person name="Kimball J."/>
        </authorList>
    </citation>
    <scope>NUCLEOTIDE SEQUENCE</scope>
    <source>
        <tissue evidence="1">Fresh leaf tissue</tissue>
    </source>
</reference>
<sequence>MAFSSTAHAVASTVADALASRRQSTVCRASSRLSSSFLSTSFPRVAAARAPAQRVAAVTVRAQAVAAGKKSVLIVNTNGGGHTVIGFYFSKELLAAGHAVTVLTVGEEGSEKMKKLPFSHFSELTSVGANTVWGDPADIDTTFDVVLDNNGKDLDTVKYVIIPSSPAFSSRLCRQPDRHAIVRKRPVPIPGSGMQVMNIAHVRDLAGMLALAVESLDAAAGKIFNCVSDRAITFNGLVKMCAAAAGVDAEIVHYDPAAVSVDAKKAFPFRKMVQPH</sequence>
<evidence type="ECO:0000313" key="1">
    <source>
        <dbReference type="EMBL" id="KAG8100308.1"/>
    </source>
</evidence>
<organism evidence="1 2">
    <name type="scientific">Zizania palustris</name>
    <name type="common">Northern wild rice</name>
    <dbReference type="NCBI Taxonomy" id="103762"/>
    <lineage>
        <taxon>Eukaryota</taxon>
        <taxon>Viridiplantae</taxon>
        <taxon>Streptophyta</taxon>
        <taxon>Embryophyta</taxon>
        <taxon>Tracheophyta</taxon>
        <taxon>Spermatophyta</taxon>
        <taxon>Magnoliopsida</taxon>
        <taxon>Liliopsida</taxon>
        <taxon>Poales</taxon>
        <taxon>Poaceae</taxon>
        <taxon>BOP clade</taxon>
        <taxon>Oryzoideae</taxon>
        <taxon>Oryzeae</taxon>
        <taxon>Zizaniinae</taxon>
        <taxon>Zizania</taxon>
    </lineage>
</organism>
<evidence type="ECO:0008006" key="3">
    <source>
        <dbReference type="Google" id="ProtNLM"/>
    </source>
</evidence>
<dbReference type="OrthoDB" id="419598at2759"/>
<reference evidence="1" key="2">
    <citation type="submission" date="2021-02" db="EMBL/GenBank/DDBJ databases">
        <authorList>
            <person name="Kimball J.A."/>
            <person name="Haas M.W."/>
            <person name="Macchietto M."/>
            <person name="Kono T."/>
            <person name="Duquette J."/>
            <person name="Shao M."/>
        </authorList>
    </citation>
    <scope>NUCLEOTIDE SEQUENCE</scope>
    <source>
        <tissue evidence="1">Fresh leaf tissue</tissue>
    </source>
</reference>
<evidence type="ECO:0000313" key="2">
    <source>
        <dbReference type="Proteomes" id="UP000729402"/>
    </source>
</evidence>
<dbReference type="PANTHER" id="PTHR43725:SF6">
    <property type="entry name" value="CHLOROPLAST STEM-LOOP BINDING PROTEIN OF 41 KDA A, CHLOROPLASTIC"/>
    <property type="match status" value="1"/>
</dbReference>
<dbReference type="PANTHER" id="PTHR43725">
    <property type="entry name" value="UDP-GLUCOSE 4-EPIMERASE"/>
    <property type="match status" value="1"/>
</dbReference>
<name>A0A8J5X500_ZIZPA</name>
<dbReference type="GO" id="GO:0005829">
    <property type="term" value="C:cytosol"/>
    <property type="evidence" value="ECO:0007669"/>
    <property type="project" value="TreeGrafter"/>
</dbReference>
<keyword evidence="2" id="KW-1185">Reference proteome</keyword>
<comment type="caution">
    <text evidence="1">The sequence shown here is derived from an EMBL/GenBank/DDBJ whole genome shotgun (WGS) entry which is preliminary data.</text>
</comment>
<gene>
    <name evidence="1" type="ORF">GUJ93_ZPchr0013g36628</name>
</gene>
<dbReference type="Proteomes" id="UP000729402">
    <property type="component" value="Unassembled WGS sequence"/>
</dbReference>
<accession>A0A8J5X500</accession>
<dbReference type="AlphaFoldDB" id="A0A8J5X500"/>